<feature type="region of interest" description="Disordered" evidence="1">
    <location>
        <begin position="113"/>
        <end position="137"/>
    </location>
</feature>
<protein>
    <submittedName>
        <fullName evidence="4">Polysaccharide lyase family 7 protein</fullName>
    </submittedName>
</protein>
<feature type="chain" id="PRO_5045693459" evidence="2">
    <location>
        <begin position="28"/>
        <end position="292"/>
    </location>
</feature>
<name>A0ABW3CVR7_9FLAO</name>
<feature type="compositionally biased region" description="Polar residues" evidence="1">
    <location>
        <begin position="118"/>
        <end position="127"/>
    </location>
</feature>
<keyword evidence="4" id="KW-0456">Lyase</keyword>
<dbReference type="GO" id="GO:0016829">
    <property type="term" value="F:lyase activity"/>
    <property type="evidence" value="ECO:0007669"/>
    <property type="project" value="UniProtKB-KW"/>
</dbReference>
<accession>A0ABW3CVR7</accession>
<sequence length="292" mass="32430">MKNRPTKTWIPSYVKVFILFIAISATSCSREELETTTDETASDEVVTDEDLTSRCTTTGYEWLGSSPNNNDNWKLQYQGKEARRVGGDASFYTIANSRFEVVGSSCNRLRFRVDDSDPTTSGSSNPRSELREMRKLSSSGKEKTAGWSYTSTKYIDIDFKVREMTSSGRLSVAQIHSGQDDISQISVDKLSNGKYKVSLIVEGDDGPEYKTLYDNASSGTRFKIRMKIEGKKVKARKLTSGSSYTSAVTIKNSSKYRTSTCYFKAGAYLIGASSGKAKVEFYKIKTSGAQSY</sequence>
<dbReference type="EMBL" id="JBHTJH010000004">
    <property type="protein sequence ID" value="MFD0861610.1"/>
    <property type="molecule type" value="Genomic_DNA"/>
</dbReference>
<evidence type="ECO:0000256" key="1">
    <source>
        <dbReference type="SAM" id="MobiDB-lite"/>
    </source>
</evidence>
<evidence type="ECO:0000256" key="2">
    <source>
        <dbReference type="SAM" id="SignalP"/>
    </source>
</evidence>
<keyword evidence="2" id="KW-0732">Signal</keyword>
<dbReference type="PROSITE" id="PS51257">
    <property type="entry name" value="PROKAR_LIPOPROTEIN"/>
    <property type="match status" value="1"/>
</dbReference>
<comment type="caution">
    <text evidence="4">The sequence shown here is derived from an EMBL/GenBank/DDBJ whole genome shotgun (WGS) entry which is preliminary data.</text>
</comment>
<evidence type="ECO:0000313" key="4">
    <source>
        <dbReference type="EMBL" id="MFD0861610.1"/>
    </source>
</evidence>
<dbReference type="Gene3D" id="2.60.120.200">
    <property type="match status" value="1"/>
</dbReference>
<reference evidence="5" key="1">
    <citation type="journal article" date="2019" name="Int. J. Syst. Evol. Microbiol.">
        <title>The Global Catalogue of Microorganisms (GCM) 10K type strain sequencing project: providing services to taxonomists for standard genome sequencing and annotation.</title>
        <authorList>
            <consortium name="The Broad Institute Genomics Platform"/>
            <consortium name="The Broad Institute Genome Sequencing Center for Infectious Disease"/>
            <person name="Wu L."/>
            <person name="Ma J."/>
        </authorList>
    </citation>
    <scope>NUCLEOTIDE SEQUENCE [LARGE SCALE GENOMIC DNA]</scope>
    <source>
        <strain evidence="5">CCUG 62952</strain>
    </source>
</reference>
<feature type="signal peptide" evidence="2">
    <location>
        <begin position="1"/>
        <end position="27"/>
    </location>
</feature>
<dbReference type="InterPro" id="IPR014895">
    <property type="entry name" value="Alginate_lyase_2"/>
</dbReference>
<gene>
    <name evidence="4" type="ORF">ACFQ1M_05290</name>
</gene>
<evidence type="ECO:0000259" key="3">
    <source>
        <dbReference type="Pfam" id="PF08787"/>
    </source>
</evidence>
<dbReference type="Proteomes" id="UP001596978">
    <property type="component" value="Unassembled WGS sequence"/>
</dbReference>
<dbReference type="Pfam" id="PF08787">
    <property type="entry name" value="Alginate_lyase2"/>
    <property type="match status" value="1"/>
</dbReference>
<organism evidence="4 5">
    <name type="scientific">Sungkyunkwania multivorans</name>
    <dbReference type="NCBI Taxonomy" id="1173618"/>
    <lineage>
        <taxon>Bacteria</taxon>
        <taxon>Pseudomonadati</taxon>
        <taxon>Bacteroidota</taxon>
        <taxon>Flavobacteriia</taxon>
        <taxon>Flavobacteriales</taxon>
        <taxon>Flavobacteriaceae</taxon>
        <taxon>Sungkyunkwania</taxon>
    </lineage>
</organism>
<feature type="compositionally biased region" description="Basic and acidic residues" evidence="1">
    <location>
        <begin position="128"/>
        <end position="137"/>
    </location>
</feature>
<dbReference type="InterPro" id="IPR013320">
    <property type="entry name" value="ConA-like_dom_sf"/>
</dbReference>
<proteinExistence type="predicted"/>
<keyword evidence="5" id="KW-1185">Reference proteome</keyword>
<dbReference type="SUPFAM" id="SSF49899">
    <property type="entry name" value="Concanavalin A-like lectins/glucanases"/>
    <property type="match status" value="1"/>
</dbReference>
<dbReference type="RefSeq" id="WP_386404949.1">
    <property type="nucleotide sequence ID" value="NZ_JBHTJH010000004.1"/>
</dbReference>
<feature type="domain" description="Alginate lyase 2" evidence="3">
    <location>
        <begin position="71"/>
        <end position="286"/>
    </location>
</feature>
<evidence type="ECO:0000313" key="5">
    <source>
        <dbReference type="Proteomes" id="UP001596978"/>
    </source>
</evidence>